<dbReference type="PANTHER" id="PTHR30086:SF20">
    <property type="entry name" value="ARGININE EXPORTER PROTEIN ARGO-RELATED"/>
    <property type="match status" value="1"/>
</dbReference>
<dbReference type="EMBL" id="PNBX01000028">
    <property type="protein sequence ID" value="TMO68902.1"/>
    <property type="molecule type" value="Genomic_DNA"/>
</dbReference>
<feature type="transmembrane region" description="Helical" evidence="6">
    <location>
        <begin position="39"/>
        <end position="58"/>
    </location>
</feature>
<proteinExistence type="predicted"/>
<dbReference type="PIRSF" id="PIRSF006324">
    <property type="entry name" value="LeuE"/>
    <property type="match status" value="1"/>
</dbReference>
<dbReference type="GO" id="GO:0015171">
    <property type="term" value="F:amino acid transmembrane transporter activity"/>
    <property type="evidence" value="ECO:0007669"/>
    <property type="project" value="TreeGrafter"/>
</dbReference>
<reference evidence="9 10" key="1">
    <citation type="submission" date="2018-01" db="EMBL/GenBank/DDBJ databases">
        <authorList>
            <person name="Paulsen S."/>
            <person name="Gram L.K."/>
        </authorList>
    </citation>
    <scope>NUCLEOTIDE SEQUENCE [LARGE SCALE GENOMIC DNA]</scope>
    <source>
        <strain evidence="7 10">S3790</strain>
        <strain evidence="8 9">S3895</strain>
    </source>
</reference>
<keyword evidence="2" id="KW-1003">Cell membrane</keyword>
<evidence type="ECO:0000256" key="1">
    <source>
        <dbReference type="ARBA" id="ARBA00004651"/>
    </source>
</evidence>
<feature type="transmembrane region" description="Helical" evidence="6">
    <location>
        <begin position="6"/>
        <end position="32"/>
    </location>
</feature>
<gene>
    <name evidence="7" type="ORF">CWC19_07485</name>
    <name evidence="8" type="ORF">CWC20_13965</name>
</gene>
<dbReference type="GO" id="GO:0005886">
    <property type="term" value="C:plasma membrane"/>
    <property type="evidence" value="ECO:0007669"/>
    <property type="project" value="UniProtKB-SubCell"/>
</dbReference>
<reference evidence="7" key="3">
    <citation type="submission" date="2019-09" db="EMBL/GenBank/DDBJ databases">
        <title>Co-occurence of chitin degradation, pigmentation and bioactivity in marine Pseudoalteromonas.</title>
        <authorList>
            <person name="Sonnenschein E.C."/>
            <person name="Bech P.K."/>
        </authorList>
    </citation>
    <scope>NUCLEOTIDE SEQUENCE</scope>
    <source>
        <strain evidence="7">S3790</strain>
    </source>
</reference>
<dbReference type="InterPro" id="IPR001123">
    <property type="entry name" value="LeuE-type"/>
</dbReference>
<dbReference type="RefSeq" id="WP_138591292.1">
    <property type="nucleotide sequence ID" value="NZ_PNBW01000068.1"/>
</dbReference>
<evidence type="ECO:0000256" key="2">
    <source>
        <dbReference type="ARBA" id="ARBA00022475"/>
    </source>
</evidence>
<evidence type="ECO:0000313" key="10">
    <source>
        <dbReference type="Proteomes" id="UP000307217"/>
    </source>
</evidence>
<dbReference type="EMBL" id="PNBW01000068">
    <property type="protein sequence ID" value="TMO72998.1"/>
    <property type="molecule type" value="Genomic_DNA"/>
</dbReference>
<evidence type="ECO:0000256" key="3">
    <source>
        <dbReference type="ARBA" id="ARBA00022692"/>
    </source>
</evidence>
<feature type="transmembrane region" description="Helical" evidence="6">
    <location>
        <begin position="150"/>
        <end position="174"/>
    </location>
</feature>
<dbReference type="Proteomes" id="UP000307217">
    <property type="component" value="Unassembled WGS sequence"/>
</dbReference>
<dbReference type="AlphaFoldDB" id="A0A5S3VAF1"/>
<keyword evidence="4 6" id="KW-1133">Transmembrane helix</keyword>
<comment type="caution">
    <text evidence="7">The sequence shown here is derived from an EMBL/GenBank/DDBJ whole genome shotgun (WGS) entry which is preliminary data.</text>
</comment>
<sequence>MNIESILAFTAIVFVIAVIPGPNALLVLFTALSDKKSMAIANIAGVALGFIFHAFISALGLSLIIAQSALAFTLLKWLGVLYLLWLGYTHIKSARNLTALSLPEKRNQSSFKDSFLKGLLTNMLNPKIVLFYLSIFPQFVRQDSAISDSLILGVTQALVVSTWFCMIIIMAQAIRALLTNVRYAKILHYVSGSVFIAFGAKLASSKI</sequence>
<keyword evidence="5 6" id="KW-0472">Membrane</keyword>
<evidence type="ECO:0000313" key="7">
    <source>
        <dbReference type="EMBL" id="TMO68902.1"/>
    </source>
</evidence>
<comment type="subcellular location">
    <subcellularLocation>
        <location evidence="1">Cell membrane</location>
        <topology evidence="1">Multi-pass membrane protein</topology>
    </subcellularLocation>
</comment>
<organism evidence="7 10">
    <name type="scientific">Pseudoalteromonas aurantia</name>
    <dbReference type="NCBI Taxonomy" id="43654"/>
    <lineage>
        <taxon>Bacteria</taxon>
        <taxon>Pseudomonadati</taxon>
        <taxon>Pseudomonadota</taxon>
        <taxon>Gammaproteobacteria</taxon>
        <taxon>Alteromonadales</taxon>
        <taxon>Pseudoalteromonadaceae</taxon>
        <taxon>Pseudoalteromonas</taxon>
    </lineage>
</organism>
<evidence type="ECO:0000256" key="6">
    <source>
        <dbReference type="SAM" id="Phobius"/>
    </source>
</evidence>
<name>A0A5S3VAF1_9GAMM</name>
<dbReference type="Pfam" id="PF01810">
    <property type="entry name" value="LysE"/>
    <property type="match status" value="1"/>
</dbReference>
<keyword evidence="9" id="KW-1185">Reference proteome</keyword>
<evidence type="ECO:0000256" key="5">
    <source>
        <dbReference type="ARBA" id="ARBA00023136"/>
    </source>
</evidence>
<dbReference type="PANTHER" id="PTHR30086">
    <property type="entry name" value="ARGININE EXPORTER PROTEIN ARGO"/>
    <property type="match status" value="1"/>
</dbReference>
<reference evidence="9 10" key="2">
    <citation type="submission" date="2019-06" db="EMBL/GenBank/DDBJ databases">
        <title>Co-occurence of chitin degradation, pigmentation and bioactivity in marine Pseudoalteromonas.</title>
        <authorList>
            <person name="Sonnenschein E.C."/>
            <person name="Bech P.K."/>
        </authorList>
    </citation>
    <scope>NUCLEOTIDE SEQUENCE [LARGE SCALE GENOMIC DNA]</scope>
    <source>
        <strain evidence="10">S3790</strain>
        <strain evidence="8 9">S3895</strain>
    </source>
</reference>
<dbReference type="OrthoDB" id="581870at2"/>
<accession>A0A5S3VAF1</accession>
<feature type="transmembrane region" description="Helical" evidence="6">
    <location>
        <begin position="186"/>
        <end position="204"/>
    </location>
</feature>
<dbReference type="Proteomes" id="UP000307164">
    <property type="component" value="Unassembled WGS sequence"/>
</dbReference>
<evidence type="ECO:0000256" key="4">
    <source>
        <dbReference type="ARBA" id="ARBA00022989"/>
    </source>
</evidence>
<feature type="transmembrane region" description="Helical" evidence="6">
    <location>
        <begin position="64"/>
        <end position="85"/>
    </location>
</feature>
<keyword evidence="3 6" id="KW-0812">Transmembrane</keyword>
<evidence type="ECO:0000313" key="9">
    <source>
        <dbReference type="Proteomes" id="UP000307164"/>
    </source>
</evidence>
<evidence type="ECO:0000313" key="8">
    <source>
        <dbReference type="EMBL" id="TMO72998.1"/>
    </source>
</evidence>
<protein>
    <submittedName>
        <fullName evidence="7">LysE family translocator</fullName>
    </submittedName>
</protein>